<dbReference type="GO" id="GO:0004150">
    <property type="term" value="F:dihydroneopterin aldolase activity"/>
    <property type="evidence" value="ECO:0007669"/>
    <property type="project" value="UniProtKB-EC"/>
</dbReference>
<organism evidence="9 10">
    <name type="scientific">Rhizodiscina lignyota</name>
    <dbReference type="NCBI Taxonomy" id="1504668"/>
    <lineage>
        <taxon>Eukaryota</taxon>
        <taxon>Fungi</taxon>
        <taxon>Dikarya</taxon>
        <taxon>Ascomycota</taxon>
        <taxon>Pezizomycotina</taxon>
        <taxon>Dothideomycetes</taxon>
        <taxon>Pleosporomycetidae</taxon>
        <taxon>Aulographales</taxon>
        <taxon>Rhizodiscinaceae</taxon>
        <taxon>Rhizodiscina</taxon>
    </lineage>
</organism>
<dbReference type="Proteomes" id="UP000799772">
    <property type="component" value="Unassembled WGS sequence"/>
</dbReference>
<proteinExistence type="inferred from homology"/>
<feature type="domain" description="Dihydroneopterin aldolase/epimerase" evidence="8">
    <location>
        <begin position="161"/>
        <end position="268"/>
    </location>
</feature>
<evidence type="ECO:0000256" key="6">
    <source>
        <dbReference type="ARBA" id="ARBA00023239"/>
    </source>
</evidence>
<dbReference type="PANTHER" id="PTHR42844">
    <property type="entry name" value="DIHYDRONEOPTERIN ALDOLASE 1-RELATED"/>
    <property type="match status" value="1"/>
</dbReference>
<evidence type="ECO:0000256" key="5">
    <source>
        <dbReference type="ARBA" id="ARBA00022909"/>
    </source>
</evidence>
<keyword evidence="6" id="KW-0456">Lyase</keyword>
<evidence type="ECO:0000313" key="10">
    <source>
        <dbReference type="Proteomes" id="UP000799772"/>
    </source>
</evidence>
<comment type="catalytic activity">
    <reaction evidence="1">
        <text>7,8-dihydroneopterin = 6-hydroxymethyl-7,8-dihydropterin + glycolaldehyde</text>
        <dbReference type="Rhea" id="RHEA:10540"/>
        <dbReference type="ChEBI" id="CHEBI:17001"/>
        <dbReference type="ChEBI" id="CHEBI:17071"/>
        <dbReference type="ChEBI" id="CHEBI:44841"/>
        <dbReference type="EC" id="4.1.2.25"/>
    </reaction>
</comment>
<dbReference type="InterPro" id="IPR043133">
    <property type="entry name" value="GTP-CH-I_C/QueF"/>
</dbReference>
<name>A0A9P4IS33_9PEZI</name>
<dbReference type="OrthoDB" id="5425486at2759"/>
<dbReference type="InterPro" id="IPR006157">
    <property type="entry name" value="FolB_dom"/>
</dbReference>
<dbReference type="SMART" id="SM00905">
    <property type="entry name" value="FolB"/>
    <property type="match status" value="1"/>
</dbReference>
<comment type="similarity">
    <text evidence="3">Belongs to the DHNA family.</text>
</comment>
<gene>
    <name evidence="9" type="ORF">NA57DRAFT_51907</name>
</gene>
<dbReference type="InterPro" id="IPR006156">
    <property type="entry name" value="Dihydroneopterin_aldolase"/>
</dbReference>
<dbReference type="GO" id="GO:0046656">
    <property type="term" value="P:folic acid biosynthetic process"/>
    <property type="evidence" value="ECO:0007669"/>
    <property type="project" value="UniProtKB-KW"/>
</dbReference>
<sequence>MASVLSPLSSQPTRDSVSLLQQTLSAKVGTDALGRDRLQPVIIDLSVTTNSNTAASSDRASDTLDYSKLEEVVRREVEGHGNCEETSPIPGWTDLFCLAENIAVSTQLFIQAAGEVQERGRIEIVIVLPKALALAEGGVGVACVTEQVEKHQEIELDVLRLFVKGIKMPCIIGVSPQERIDRQFLIVDLVFWDMSSTEDESVLCRTYAPLVNGIYDGVTNSSYHTLEALATFIAKIAFSSPGFDALTVSIQKPSGITSAAGARIEITRKRATFKE</sequence>
<keyword evidence="10" id="KW-1185">Reference proteome</keyword>
<dbReference type="SUPFAM" id="SSF55620">
    <property type="entry name" value="Tetrahydrobiopterin biosynthesis enzymes-like"/>
    <property type="match status" value="2"/>
</dbReference>
<dbReference type="GO" id="GO:0005737">
    <property type="term" value="C:cytoplasm"/>
    <property type="evidence" value="ECO:0007669"/>
    <property type="project" value="TreeGrafter"/>
</dbReference>
<dbReference type="EMBL" id="ML978121">
    <property type="protein sequence ID" value="KAF2105127.1"/>
    <property type="molecule type" value="Genomic_DNA"/>
</dbReference>
<evidence type="ECO:0000259" key="8">
    <source>
        <dbReference type="SMART" id="SM00905"/>
    </source>
</evidence>
<keyword evidence="5" id="KW-0289">Folate biosynthesis</keyword>
<comment type="caution">
    <text evidence="9">The sequence shown here is derived from an EMBL/GenBank/DDBJ whole genome shotgun (WGS) entry which is preliminary data.</text>
</comment>
<protein>
    <recommendedName>
        <fullName evidence="4">dihydroneopterin aldolase</fullName>
        <ecNumber evidence="4">4.1.2.25</ecNumber>
    </recommendedName>
    <alternativeName>
        <fullName evidence="7">7,8-dihydroneopterin aldolase</fullName>
    </alternativeName>
</protein>
<dbReference type="EC" id="4.1.2.25" evidence="4"/>
<evidence type="ECO:0000313" key="9">
    <source>
        <dbReference type="EMBL" id="KAF2105127.1"/>
    </source>
</evidence>
<comment type="pathway">
    <text evidence="2">Cofactor biosynthesis; tetrahydrofolate biosynthesis; 2-amino-4-hydroxy-6-hydroxymethyl-7,8-dihydropteridine diphosphate from 7,8-dihydroneopterin triphosphate: step 3/4.</text>
</comment>
<reference evidence="9" key="1">
    <citation type="journal article" date="2020" name="Stud. Mycol.">
        <title>101 Dothideomycetes genomes: a test case for predicting lifestyles and emergence of pathogens.</title>
        <authorList>
            <person name="Haridas S."/>
            <person name="Albert R."/>
            <person name="Binder M."/>
            <person name="Bloem J."/>
            <person name="Labutti K."/>
            <person name="Salamov A."/>
            <person name="Andreopoulos B."/>
            <person name="Baker S."/>
            <person name="Barry K."/>
            <person name="Bills G."/>
            <person name="Bluhm B."/>
            <person name="Cannon C."/>
            <person name="Castanera R."/>
            <person name="Culley D."/>
            <person name="Daum C."/>
            <person name="Ezra D."/>
            <person name="Gonzalez J."/>
            <person name="Henrissat B."/>
            <person name="Kuo A."/>
            <person name="Liang C."/>
            <person name="Lipzen A."/>
            <person name="Lutzoni F."/>
            <person name="Magnuson J."/>
            <person name="Mondo S."/>
            <person name="Nolan M."/>
            <person name="Ohm R."/>
            <person name="Pangilinan J."/>
            <person name="Park H.-J."/>
            <person name="Ramirez L."/>
            <person name="Alfaro M."/>
            <person name="Sun H."/>
            <person name="Tritt A."/>
            <person name="Yoshinaga Y."/>
            <person name="Zwiers L.-H."/>
            <person name="Turgeon B."/>
            <person name="Goodwin S."/>
            <person name="Spatafora J."/>
            <person name="Crous P."/>
            <person name="Grigoriev I."/>
        </authorList>
    </citation>
    <scope>NUCLEOTIDE SEQUENCE</scope>
    <source>
        <strain evidence="9">CBS 133067</strain>
    </source>
</reference>
<evidence type="ECO:0000256" key="2">
    <source>
        <dbReference type="ARBA" id="ARBA00005013"/>
    </source>
</evidence>
<accession>A0A9P4IS33</accession>
<evidence type="ECO:0000256" key="7">
    <source>
        <dbReference type="ARBA" id="ARBA00032903"/>
    </source>
</evidence>
<dbReference type="AlphaFoldDB" id="A0A9P4IS33"/>
<dbReference type="PANTHER" id="PTHR42844:SF1">
    <property type="entry name" value="DIHYDRONEOPTERIN ALDOLASE 1-RELATED"/>
    <property type="match status" value="1"/>
</dbReference>
<dbReference type="Pfam" id="PF02152">
    <property type="entry name" value="FolB"/>
    <property type="match status" value="2"/>
</dbReference>
<evidence type="ECO:0000256" key="1">
    <source>
        <dbReference type="ARBA" id="ARBA00001353"/>
    </source>
</evidence>
<evidence type="ECO:0000256" key="4">
    <source>
        <dbReference type="ARBA" id="ARBA00013043"/>
    </source>
</evidence>
<evidence type="ECO:0000256" key="3">
    <source>
        <dbReference type="ARBA" id="ARBA00005708"/>
    </source>
</evidence>
<dbReference type="Gene3D" id="3.30.1130.10">
    <property type="match status" value="2"/>
</dbReference>